<dbReference type="GO" id="GO:0005886">
    <property type="term" value="C:plasma membrane"/>
    <property type="evidence" value="ECO:0007669"/>
    <property type="project" value="InterPro"/>
</dbReference>
<feature type="region of interest" description="Disordered" evidence="1">
    <location>
        <begin position="50"/>
        <end position="81"/>
    </location>
</feature>
<comment type="caution">
    <text evidence="2">The sequence shown here is derived from an EMBL/GenBank/DDBJ whole genome shotgun (WGS) entry which is preliminary data.</text>
</comment>
<dbReference type="PANTHER" id="PTHR33312">
    <property type="entry name" value="MEMBRANE-ASSOCIATED KINASE REGULATOR 4-RELATED"/>
    <property type="match status" value="1"/>
</dbReference>
<sequence length="429" mass="46759">MSGAVSADLGHSAFAIQDIPHPNLQIQIPGSLYLSSLSLYALTLTMDSSVQNRPESENPHHHHRAEQQNEINHNNHKKTKLNTSDVSTAPLLPSAASSPSHEFSFTISLHHHSTAAITTTSSLLPGPAASVLDKNISASNKTLTNPFAIDLSPADEIFFHGHLLPLHLLSHLQQTATSPRSSTNSLDSFTLPIKELMLDEQKHQPPHEEQEIRLPRQSSRVAASSKSDSKIARKSKSFSRFGWRKVVSEVRGRKEASADAVGNPPEANTSKNKSKKKQSKRNMVLDDVSQLLKRYIRMVRPLLFFKKNANREENRGGEVDGDGDVELDFSGQQQHRSFSGNLSARRTNKNDFHVRSGRGASELFSSAPASMRTSPSNSGVLVPTPMAAGSMRNNDSSTMEELQAAIQAAIAHCKNSIAAAEEGKAVVKA</sequence>
<feature type="region of interest" description="Disordered" evidence="1">
    <location>
        <begin position="334"/>
        <end position="381"/>
    </location>
</feature>
<dbReference type="AlphaFoldDB" id="A0AAN7MYU2"/>
<feature type="compositionally biased region" description="Polar residues" evidence="1">
    <location>
        <begin position="334"/>
        <end position="345"/>
    </location>
</feature>
<evidence type="ECO:0000256" key="1">
    <source>
        <dbReference type="SAM" id="MobiDB-lite"/>
    </source>
</evidence>
<dbReference type="PANTHER" id="PTHR33312:SF19">
    <property type="entry name" value="BRI1 KINASE INHIBITOR 1"/>
    <property type="match status" value="1"/>
</dbReference>
<evidence type="ECO:0000313" key="2">
    <source>
        <dbReference type="EMBL" id="KAK4804745.1"/>
    </source>
</evidence>
<gene>
    <name evidence="2" type="ORF">SAY86_004562</name>
</gene>
<proteinExistence type="predicted"/>
<dbReference type="Proteomes" id="UP001346149">
    <property type="component" value="Unassembled WGS sequence"/>
</dbReference>
<feature type="region of interest" description="Disordered" evidence="1">
    <location>
        <begin position="252"/>
        <end position="282"/>
    </location>
</feature>
<feature type="region of interest" description="Disordered" evidence="1">
    <location>
        <begin position="201"/>
        <end position="233"/>
    </location>
</feature>
<protein>
    <recommendedName>
        <fullName evidence="4">BRI1 kinase inhibitor 1</fullName>
    </recommendedName>
</protein>
<dbReference type="EMBL" id="JAXQNO010000001">
    <property type="protein sequence ID" value="KAK4804745.1"/>
    <property type="molecule type" value="Genomic_DNA"/>
</dbReference>
<dbReference type="InterPro" id="IPR039620">
    <property type="entry name" value="BKI1/MAKR1/3/4"/>
</dbReference>
<evidence type="ECO:0008006" key="4">
    <source>
        <dbReference type="Google" id="ProtNLM"/>
    </source>
</evidence>
<accession>A0AAN7MYU2</accession>
<evidence type="ECO:0000313" key="3">
    <source>
        <dbReference type="Proteomes" id="UP001346149"/>
    </source>
</evidence>
<reference evidence="2 3" key="1">
    <citation type="journal article" date="2023" name="Hortic Res">
        <title>Pangenome of water caltrop reveals structural variations and asymmetric subgenome divergence after allopolyploidization.</title>
        <authorList>
            <person name="Zhang X."/>
            <person name="Chen Y."/>
            <person name="Wang L."/>
            <person name="Yuan Y."/>
            <person name="Fang M."/>
            <person name="Shi L."/>
            <person name="Lu R."/>
            <person name="Comes H.P."/>
            <person name="Ma Y."/>
            <person name="Chen Y."/>
            <person name="Huang G."/>
            <person name="Zhou Y."/>
            <person name="Zheng Z."/>
            <person name="Qiu Y."/>
        </authorList>
    </citation>
    <scope>NUCLEOTIDE SEQUENCE [LARGE SCALE GENOMIC DNA]</scope>
    <source>
        <strain evidence="2">F231</strain>
    </source>
</reference>
<dbReference type="GO" id="GO:0019210">
    <property type="term" value="F:kinase inhibitor activity"/>
    <property type="evidence" value="ECO:0007669"/>
    <property type="project" value="InterPro"/>
</dbReference>
<keyword evidence="3" id="KW-1185">Reference proteome</keyword>
<name>A0AAN7MYU2_TRANT</name>
<feature type="compositionally biased region" description="Polar residues" evidence="1">
    <location>
        <begin position="363"/>
        <end position="379"/>
    </location>
</feature>
<organism evidence="2 3">
    <name type="scientific">Trapa natans</name>
    <name type="common">Water chestnut</name>
    <dbReference type="NCBI Taxonomy" id="22666"/>
    <lineage>
        <taxon>Eukaryota</taxon>
        <taxon>Viridiplantae</taxon>
        <taxon>Streptophyta</taxon>
        <taxon>Embryophyta</taxon>
        <taxon>Tracheophyta</taxon>
        <taxon>Spermatophyta</taxon>
        <taxon>Magnoliopsida</taxon>
        <taxon>eudicotyledons</taxon>
        <taxon>Gunneridae</taxon>
        <taxon>Pentapetalae</taxon>
        <taxon>rosids</taxon>
        <taxon>malvids</taxon>
        <taxon>Myrtales</taxon>
        <taxon>Lythraceae</taxon>
        <taxon>Trapa</taxon>
    </lineage>
</organism>
<feature type="compositionally biased region" description="Basic and acidic residues" evidence="1">
    <location>
        <begin position="201"/>
        <end position="214"/>
    </location>
</feature>